<dbReference type="Proteomes" id="UP000245768">
    <property type="component" value="Unassembled WGS sequence"/>
</dbReference>
<proteinExistence type="predicted"/>
<feature type="region of interest" description="Disordered" evidence="1">
    <location>
        <begin position="207"/>
        <end position="228"/>
    </location>
</feature>
<dbReference type="GeneID" id="37044752"/>
<dbReference type="AlphaFoldDB" id="A0A316YCW1"/>
<protein>
    <submittedName>
        <fullName evidence="2">Uncharacterized protein</fullName>
    </submittedName>
</protein>
<sequence length="601" mass="64704">MTSSPLDQSQPSTDESTLKRHVKAKLHALDGRERAVLPREDASRRKTPSFSSFSADRGGGEEMLSSKRSGRQFDEALSYVGVIDAEGEIGAVPVLSRRCRHPSLSNLRFSLRRALSSSDLRANVPSAASTSAHDSRRGKTSSGLVKSGRVCGYSESASLGSSATVSSSPLWKPSPLPLPLPLPLSSQSNAIGLTASWRLSSAAATSSSPTYTEKRLTQAGRSNGARRQKRLFVKSTKLEEAFHEGSDEQRQQPDKHRTEADVLASKEANTLAVAQSAAVKPLKSVDATRSTMSFTLDGGANTKATNAVPEKRTLIVLPNDTDQDLGSTHYHAMDTGRSHRRGRSMTTTATTTTTMMSSSVSSSSSSSSSIMATSGARSSTRRRGHVVKSIDMRDMYASRQPRQSLGASVGELLGLERGRRTILHRGTEDGPVLLSSTPTRGKSAFSLERTPTVRMHSQAIRAVGNHSSSHALASPSAAGRSWRTSLGKADFYGQRWQFSLPATSELPHPPTDPTMVTSAAIGITDGQRHFQWEGSHLLKLTEKGTGTHRTRALFRRDVKETRGAGTLEYDADFPDVDVLVLSLLVVMDWICTTVGGGDECR</sequence>
<feature type="region of interest" description="Disordered" evidence="1">
    <location>
        <begin position="240"/>
        <end position="260"/>
    </location>
</feature>
<evidence type="ECO:0000256" key="1">
    <source>
        <dbReference type="SAM" id="MobiDB-lite"/>
    </source>
</evidence>
<gene>
    <name evidence="2" type="ORF">FA10DRAFT_269665</name>
</gene>
<organism evidence="2 3">
    <name type="scientific">Acaromyces ingoldii</name>
    <dbReference type="NCBI Taxonomy" id="215250"/>
    <lineage>
        <taxon>Eukaryota</taxon>
        <taxon>Fungi</taxon>
        <taxon>Dikarya</taxon>
        <taxon>Basidiomycota</taxon>
        <taxon>Ustilaginomycotina</taxon>
        <taxon>Exobasidiomycetes</taxon>
        <taxon>Exobasidiales</taxon>
        <taxon>Cryptobasidiaceae</taxon>
        <taxon>Acaromyces</taxon>
    </lineage>
</organism>
<name>A0A316YCW1_9BASI</name>
<feature type="region of interest" description="Disordered" evidence="1">
    <location>
        <begin position="331"/>
        <end position="384"/>
    </location>
</feature>
<reference evidence="2 3" key="1">
    <citation type="journal article" date="2018" name="Mol. Biol. Evol.">
        <title>Broad Genomic Sampling Reveals a Smut Pathogenic Ancestry of the Fungal Clade Ustilaginomycotina.</title>
        <authorList>
            <person name="Kijpornyongpan T."/>
            <person name="Mondo S.J."/>
            <person name="Barry K."/>
            <person name="Sandor L."/>
            <person name="Lee J."/>
            <person name="Lipzen A."/>
            <person name="Pangilinan J."/>
            <person name="LaButti K."/>
            <person name="Hainaut M."/>
            <person name="Henrissat B."/>
            <person name="Grigoriev I.V."/>
            <person name="Spatafora J.W."/>
            <person name="Aime M.C."/>
        </authorList>
    </citation>
    <scope>NUCLEOTIDE SEQUENCE [LARGE SCALE GENOMIC DNA]</scope>
    <source>
        <strain evidence="2 3">MCA 4198</strain>
    </source>
</reference>
<accession>A0A316YCW1</accession>
<feature type="region of interest" description="Disordered" evidence="1">
    <location>
        <begin position="1"/>
        <end position="68"/>
    </location>
</feature>
<feature type="compositionally biased region" description="Basic and acidic residues" evidence="1">
    <location>
        <begin position="27"/>
        <end position="44"/>
    </location>
</feature>
<feature type="compositionally biased region" description="Low complexity" evidence="1">
    <location>
        <begin position="344"/>
        <end position="378"/>
    </location>
</feature>
<feature type="region of interest" description="Disordered" evidence="1">
    <location>
        <begin position="120"/>
        <end position="145"/>
    </location>
</feature>
<evidence type="ECO:0000313" key="2">
    <source>
        <dbReference type="EMBL" id="PWN87062.1"/>
    </source>
</evidence>
<evidence type="ECO:0000313" key="3">
    <source>
        <dbReference type="Proteomes" id="UP000245768"/>
    </source>
</evidence>
<keyword evidence="3" id="KW-1185">Reference proteome</keyword>
<dbReference type="InParanoid" id="A0A316YCW1"/>
<dbReference type="EMBL" id="KZ819641">
    <property type="protein sequence ID" value="PWN87062.1"/>
    <property type="molecule type" value="Genomic_DNA"/>
</dbReference>
<dbReference type="RefSeq" id="XP_025374260.1">
    <property type="nucleotide sequence ID" value="XM_025522836.1"/>
</dbReference>
<feature type="compositionally biased region" description="Polar residues" evidence="1">
    <location>
        <begin position="1"/>
        <end position="15"/>
    </location>
</feature>